<evidence type="ECO:0000256" key="1">
    <source>
        <dbReference type="SAM" id="MobiDB-lite"/>
    </source>
</evidence>
<keyword evidence="2" id="KW-0472">Membrane</keyword>
<keyword evidence="4" id="KW-1185">Reference proteome</keyword>
<dbReference type="PANTHER" id="PTHR37507">
    <property type="entry name" value="SPORULATION PROTEIN YDCC"/>
    <property type="match status" value="1"/>
</dbReference>
<evidence type="ECO:0000313" key="4">
    <source>
        <dbReference type="Proteomes" id="UP001597260"/>
    </source>
</evidence>
<protein>
    <submittedName>
        <fullName evidence="3">Outer membrane lipoprotein carrier protein LolA</fullName>
    </submittedName>
</protein>
<reference evidence="4" key="1">
    <citation type="journal article" date="2019" name="Int. J. Syst. Evol. Microbiol.">
        <title>The Global Catalogue of Microorganisms (GCM) 10K type strain sequencing project: providing services to taxonomists for standard genome sequencing and annotation.</title>
        <authorList>
            <consortium name="The Broad Institute Genomics Platform"/>
            <consortium name="The Broad Institute Genome Sequencing Center for Infectious Disease"/>
            <person name="Wu L."/>
            <person name="Ma J."/>
        </authorList>
    </citation>
    <scope>NUCLEOTIDE SEQUENCE [LARGE SCALE GENOMIC DNA]</scope>
    <source>
        <strain evidence="4">JCM 31037</strain>
    </source>
</reference>
<dbReference type="InterPro" id="IPR029046">
    <property type="entry name" value="LolA/LolB/LppX"/>
</dbReference>
<evidence type="ECO:0000313" key="3">
    <source>
        <dbReference type="EMBL" id="MFD1321033.1"/>
    </source>
</evidence>
<keyword evidence="3" id="KW-0449">Lipoprotein</keyword>
<comment type="caution">
    <text evidence="3">The sequence shown here is derived from an EMBL/GenBank/DDBJ whole genome shotgun (WGS) entry which is preliminary data.</text>
</comment>
<dbReference type="SUPFAM" id="SSF89392">
    <property type="entry name" value="Prokaryotic lipoproteins and lipoprotein localization factors"/>
    <property type="match status" value="1"/>
</dbReference>
<keyword evidence="2" id="KW-0812">Transmembrane</keyword>
<dbReference type="PANTHER" id="PTHR37507:SF2">
    <property type="entry name" value="SPORULATION PROTEIN YDCC"/>
    <property type="match status" value="1"/>
</dbReference>
<feature type="transmembrane region" description="Helical" evidence="2">
    <location>
        <begin position="12"/>
        <end position="34"/>
    </location>
</feature>
<dbReference type="EMBL" id="JBHTMP010000009">
    <property type="protein sequence ID" value="MFD1321033.1"/>
    <property type="molecule type" value="Genomic_DNA"/>
</dbReference>
<accession>A0ABW3Y9A2</accession>
<proteinExistence type="predicted"/>
<keyword evidence="2" id="KW-1133">Transmembrane helix</keyword>
<evidence type="ECO:0000256" key="2">
    <source>
        <dbReference type="SAM" id="Phobius"/>
    </source>
</evidence>
<feature type="compositionally biased region" description="Basic and acidic residues" evidence="1">
    <location>
        <begin position="266"/>
        <end position="281"/>
    </location>
</feature>
<dbReference type="Proteomes" id="UP001597260">
    <property type="component" value="Unassembled WGS sequence"/>
</dbReference>
<feature type="region of interest" description="Disordered" evidence="1">
    <location>
        <begin position="245"/>
        <end position="281"/>
    </location>
</feature>
<organism evidence="3 4">
    <name type="scientific">Micromonospora sonneratiae</name>
    <dbReference type="NCBI Taxonomy" id="1184706"/>
    <lineage>
        <taxon>Bacteria</taxon>
        <taxon>Bacillati</taxon>
        <taxon>Actinomycetota</taxon>
        <taxon>Actinomycetes</taxon>
        <taxon>Micromonosporales</taxon>
        <taxon>Micromonosporaceae</taxon>
        <taxon>Micromonospora</taxon>
    </lineage>
</organism>
<gene>
    <name evidence="3" type="ORF">ACFQ4H_08030</name>
</gene>
<sequence>MSVFRSRPALRWLIPSASAVLVIAGGAVIGTFAASAEPSLPPRSAAQLLVDLQTARLDGLSGTVVQRADLGLPGLSALATRGSTDLTSLASGTHTLRVWYAGPDQTRVALLGTLGESDIIRNGRDLWWWNSQTNTATHRTLPETGDAGQSRPHSLPATPQEAADQALAAIDPSTEVTVGRSAKIAGRDAYELVLDPRDTASLVDQIRIAIDAREHVPLRFEIFAKGADQPAFVMAFTQVDFDRPDPAQFTFNPPPGTQVTEQEFDQPQRPDHGTDRSEARWETTGTGWTTVLVGRNAKVVPSNGGDTAGLLNLLPKVDGAWGSGRLLSSRLFSVLLTDDGRLLVGAVTPERLYEVAAAHR</sequence>
<name>A0ABW3Y9A2_9ACTN</name>
<dbReference type="InterPro" id="IPR052944">
    <property type="entry name" value="Sporulation_related"/>
</dbReference>
<feature type="region of interest" description="Disordered" evidence="1">
    <location>
        <begin position="139"/>
        <end position="163"/>
    </location>
</feature>
<dbReference type="RefSeq" id="WP_377568737.1">
    <property type="nucleotide sequence ID" value="NZ_JBHTMP010000009.1"/>
</dbReference>
<dbReference type="Gene3D" id="2.50.20.10">
    <property type="entry name" value="Lipoprotein localisation LolA/LolB/LppX"/>
    <property type="match status" value="1"/>
</dbReference>